<dbReference type="PANTHER" id="PTHR11102:SF160">
    <property type="entry name" value="ERAD-ASSOCIATED E3 UBIQUITIN-PROTEIN LIGASE COMPONENT HRD3"/>
    <property type="match status" value="1"/>
</dbReference>
<dbReference type="AlphaFoldDB" id="A0A0H4I390"/>
<dbReference type="RefSeq" id="WP_048387223.1">
    <property type="nucleotide sequence ID" value="NZ_CP011494.1"/>
</dbReference>
<evidence type="ECO:0000256" key="1">
    <source>
        <dbReference type="SAM" id="SignalP"/>
    </source>
</evidence>
<proteinExistence type="predicted"/>
<dbReference type="InterPro" id="IPR050767">
    <property type="entry name" value="Sel1_AlgK"/>
</dbReference>
<dbReference type="Pfam" id="PF08238">
    <property type="entry name" value="Sel1"/>
    <property type="match status" value="2"/>
</dbReference>
<evidence type="ECO:0000313" key="3">
    <source>
        <dbReference type="Proteomes" id="UP000036406"/>
    </source>
</evidence>
<organism evidence="2 3">
    <name type="scientific">Marinobacter psychrophilus</name>
    <dbReference type="NCBI Taxonomy" id="330734"/>
    <lineage>
        <taxon>Bacteria</taxon>
        <taxon>Pseudomonadati</taxon>
        <taxon>Pseudomonadota</taxon>
        <taxon>Gammaproteobacteria</taxon>
        <taxon>Pseudomonadales</taxon>
        <taxon>Marinobacteraceae</taxon>
        <taxon>Marinobacter</taxon>
    </lineage>
</organism>
<dbReference type="EMBL" id="CP011494">
    <property type="protein sequence ID" value="AKO53464.1"/>
    <property type="molecule type" value="Genomic_DNA"/>
</dbReference>
<dbReference type="Gene3D" id="1.25.40.10">
    <property type="entry name" value="Tetratricopeptide repeat domain"/>
    <property type="match status" value="1"/>
</dbReference>
<dbReference type="InterPro" id="IPR006597">
    <property type="entry name" value="Sel1-like"/>
</dbReference>
<gene>
    <name evidence="2" type="ORF">ABA45_14425</name>
</gene>
<dbReference type="KEGG" id="mpq:ABA45_14425"/>
<dbReference type="InterPro" id="IPR011990">
    <property type="entry name" value="TPR-like_helical_dom_sf"/>
</dbReference>
<name>A0A0H4I390_9GAMM</name>
<evidence type="ECO:0008006" key="4">
    <source>
        <dbReference type="Google" id="ProtNLM"/>
    </source>
</evidence>
<accession>A0A0H4I390</accession>
<dbReference type="PANTHER" id="PTHR11102">
    <property type="entry name" value="SEL-1-LIKE PROTEIN"/>
    <property type="match status" value="1"/>
</dbReference>
<feature type="signal peptide" evidence="1">
    <location>
        <begin position="1"/>
        <end position="26"/>
    </location>
</feature>
<protein>
    <recommendedName>
        <fullName evidence="4">Sel1 domain protein repeat-containing protein</fullName>
    </recommendedName>
</protein>
<evidence type="ECO:0000313" key="2">
    <source>
        <dbReference type="EMBL" id="AKO53464.1"/>
    </source>
</evidence>
<dbReference type="SUPFAM" id="SSF81901">
    <property type="entry name" value="HCP-like"/>
    <property type="match status" value="1"/>
</dbReference>
<dbReference type="SMART" id="SM00671">
    <property type="entry name" value="SEL1"/>
    <property type="match status" value="2"/>
</dbReference>
<keyword evidence="1" id="KW-0732">Signal</keyword>
<reference evidence="2 3" key="1">
    <citation type="submission" date="2015-05" db="EMBL/GenBank/DDBJ databases">
        <title>Complete genome of Marinobacter psychrophilus strain 20041T isolated from sea-ice of the Canadian Basin.</title>
        <authorList>
            <person name="Song L."/>
            <person name="Ren L."/>
            <person name="Yu Y."/>
            <person name="Wang X."/>
        </authorList>
    </citation>
    <scope>NUCLEOTIDE SEQUENCE [LARGE SCALE GENOMIC DNA]</scope>
    <source>
        <strain evidence="2 3">20041</strain>
    </source>
</reference>
<feature type="chain" id="PRO_5005206144" description="Sel1 domain protein repeat-containing protein" evidence="1">
    <location>
        <begin position="27"/>
        <end position="140"/>
    </location>
</feature>
<dbReference type="Proteomes" id="UP000036406">
    <property type="component" value="Chromosome"/>
</dbReference>
<sequence>MQPIRHALKAMALVVLIALVPTTTQAQPADDQTRVARDMIRVLEAYAVYKMGQYDLAFERYMTLAKDGNRQGILNVANMYAAGKGVEQSDTNAFQWYLKLAESGDRFGIEETAKAYRTGTGVQVDTERARYWEQRAEVGS</sequence>
<keyword evidence="3" id="KW-1185">Reference proteome</keyword>
<dbReference type="STRING" id="330734.ABA45_14425"/>
<dbReference type="PATRIC" id="fig|330734.3.peg.3034"/>